<dbReference type="Pfam" id="PF00905">
    <property type="entry name" value="Transpeptidase"/>
    <property type="match status" value="1"/>
</dbReference>
<evidence type="ECO:0000256" key="7">
    <source>
        <dbReference type="ARBA" id="ARBA00022801"/>
    </source>
</evidence>
<evidence type="ECO:0000313" key="18">
    <source>
        <dbReference type="Proteomes" id="UP000178606"/>
    </source>
</evidence>
<keyword evidence="5" id="KW-0328">Glycosyltransferase</keyword>
<keyword evidence="6" id="KW-0808">Transferase</keyword>
<evidence type="ECO:0000256" key="4">
    <source>
        <dbReference type="ARBA" id="ARBA00022670"/>
    </source>
</evidence>
<evidence type="ECO:0000256" key="12">
    <source>
        <dbReference type="ARBA" id="ARBA00034000"/>
    </source>
</evidence>
<evidence type="ECO:0000256" key="6">
    <source>
        <dbReference type="ARBA" id="ARBA00022679"/>
    </source>
</evidence>
<keyword evidence="14" id="KW-0812">Transmembrane</keyword>
<keyword evidence="14" id="KW-1133">Transmembrane helix</keyword>
<dbReference type="InterPro" id="IPR023346">
    <property type="entry name" value="Lysozyme-like_dom_sf"/>
</dbReference>
<keyword evidence="11" id="KW-0961">Cell wall biogenesis/degradation</keyword>
<evidence type="ECO:0000256" key="1">
    <source>
        <dbReference type="ARBA" id="ARBA00007090"/>
    </source>
</evidence>
<evidence type="ECO:0000259" key="16">
    <source>
        <dbReference type="Pfam" id="PF00912"/>
    </source>
</evidence>
<keyword evidence="10" id="KW-0511">Multifunctional enzyme</keyword>
<dbReference type="Gene3D" id="1.10.3810.10">
    <property type="entry name" value="Biosynthetic peptidoglycan transglycosylase-like"/>
    <property type="match status" value="1"/>
</dbReference>
<keyword evidence="7" id="KW-0378">Hydrolase</keyword>
<dbReference type="Pfam" id="PF00912">
    <property type="entry name" value="Transgly"/>
    <property type="match status" value="1"/>
</dbReference>
<comment type="similarity">
    <text evidence="2">In the N-terminal section; belongs to the glycosyltransferase 51 family.</text>
</comment>
<keyword evidence="3" id="KW-0121">Carboxypeptidase</keyword>
<dbReference type="PANTHER" id="PTHR32282:SF33">
    <property type="entry name" value="PEPTIDOGLYCAN GLYCOSYLTRANSFERASE"/>
    <property type="match status" value="1"/>
</dbReference>
<feature type="domain" description="Glycosyl transferase family 51" evidence="16">
    <location>
        <begin position="201"/>
        <end position="373"/>
    </location>
</feature>
<proteinExistence type="inferred from homology"/>
<evidence type="ECO:0000256" key="10">
    <source>
        <dbReference type="ARBA" id="ARBA00023268"/>
    </source>
</evidence>
<dbReference type="GO" id="GO:0009002">
    <property type="term" value="F:serine-type D-Ala-D-Ala carboxypeptidase activity"/>
    <property type="evidence" value="ECO:0007669"/>
    <property type="project" value="UniProtKB-EC"/>
</dbReference>
<keyword evidence="4" id="KW-0645">Protease</keyword>
<dbReference type="GO" id="GO:0009252">
    <property type="term" value="P:peptidoglycan biosynthetic process"/>
    <property type="evidence" value="ECO:0007669"/>
    <property type="project" value="UniProtKB-KW"/>
</dbReference>
<accession>A0A1F6C5J0</accession>
<evidence type="ECO:0000256" key="11">
    <source>
        <dbReference type="ARBA" id="ARBA00023316"/>
    </source>
</evidence>
<dbReference type="InterPro" id="IPR036950">
    <property type="entry name" value="PBP_transglycosylase"/>
</dbReference>
<dbReference type="GO" id="GO:0008955">
    <property type="term" value="F:peptidoglycan glycosyltransferase activity"/>
    <property type="evidence" value="ECO:0007669"/>
    <property type="project" value="UniProtKB-EC"/>
</dbReference>
<dbReference type="InterPro" id="IPR050396">
    <property type="entry name" value="Glycosyltr_51/Transpeptidase"/>
</dbReference>
<comment type="catalytic activity">
    <reaction evidence="13">
        <text>[GlcNAc-(1-&gt;4)-Mur2Ac(oyl-L-Ala-gamma-D-Glu-L-Lys-D-Ala-D-Ala)](n)-di-trans,octa-cis-undecaprenyl diphosphate + beta-D-GlcNAc-(1-&gt;4)-Mur2Ac(oyl-L-Ala-gamma-D-Glu-L-Lys-D-Ala-D-Ala)-di-trans,octa-cis-undecaprenyl diphosphate = [GlcNAc-(1-&gt;4)-Mur2Ac(oyl-L-Ala-gamma-D-Glu-L-Lys-D-Ala-D-Ala)](n+1)-di-trans,octa-cis-undecaprenyl diphosphate + di-trans,octa-cis-undecaprenyl diphosphate + H(+)</text>
        <dbReference type="Rhea" id="RHEA:23708"/>
        <dbReference type="Rhea" id="RHEA-COMP:9602"/>
        <dbReference type="Rhea" id="RHEA-COMP:9603"/>
        <dbReference type="ChEBI" id="CHEBI:15378"/>
        <dbReference type="ChEBI" id="CHEBI:58405"/>
        <dbReference type="ChEBI" id="CHEBI:60033"/>
        <dbReference type="ChEBI" id="CHEBI:78435"/>
        <dbReference type="EC" id="2.4.99.28"/>
    </reaction>
</comment>
<evidence type="ECO:0000313" key="17">
    <source>
        <dbReference type="EMBL" id="OGG44419.1"/>
    </source>
</evidence>
<dbReference type="InterPro" id="IPR001460">
    <property type="entry name" value="PCN-bd_Tpept"/>
</dbReference>
<dbReference type="Proteomes" id="UP000178606">
    <property type="component" value="Unassembled WGS sequence"/>
</dbReference>
<keyword evidence="8" id="KW-0133">Cell shape</keyword>
<evidence type="ECO:0000256" key="13">
    <source>
        <dbReference type="ARBA" id="ARBA00049902"/>
    </source>
</evidence>
<evidence type="ECO:0000259" key="15">
    <source>
        <dbReference type="Pfam" id="PF00905"/>
    </source>
</evidence>
<dbReference type="GO" id="GO:0008360">
    <property type="term" value="P:regulation of cell shape"/>
    <property type="evidence" value="ECO:0007669"/>
    <property type="project" value="UniProtKB-KW"/>
</dbReference>
<dbReference type="EMBL" id="MFKF01000404">
    <property type="protein sequence ID" value="OGG44419.1"/>
    <property type="molecule type" value="Genomic_DNA"/>
</dbReference>
<evidence type="ECO:0000256" key="14">
    <source>
        <dbReference type="SAM" id="Phobius"/>
    </source>
</evidence>
<feature type="transmembrane region" description="Helical" evidence="14">
    <location>
        <begin position="54"/>
        <end position="75"/>
    </location>
</feature>
<dbReference type="AlphaFoldDB" id="A0A1F6C5J0"/>
<sequence>MTQTTLILCAVIALGLVFLARITRAILNKMHELRGSRQVDTPKPEPVAAPQRPLLFKASLLVLLLLLALIGSVGIRHYARLSQILSARLLGQPPQRTALYTRPYRVWVGQKTSLQALQERLDRIGYRRAESEGPRARDWYQVLENRIRLGQTDERGQSEEFEILFSGKAPPQDRVTGIRAGEKAIPEARLKPQFLSSLFGSSREKKKYVRFDDLPQGLVNAVLAAEDERFFSHHGLDLWGILRAGLTNLRSQEPLQGGSTLTQQFIKNYFLTPEKSYRRKLEEACLALLLETRLSKKEIFELYANEVYLGQMGSFGILGFGQGADAYFGKNVKDLTLEESALLAGIIQTPNRYSPYRHPQEALLRRNHILELMEKKGLISSREKAAALSAPLRALPPSRQNYAEAPYFVDDVKETLERDLGDLSQIPHLEVYTALDIDLQKAAFEAVQEGLGEVDRLLSRRRRKPPPEPQVALVAVDPRTGEILALVGGRNYATSQYNRATRALRQPGSTFKPFVYAAALQKGLSEYAFFACTLSSLLIDEPYTFYFAQKEYSPGNYGEKYYGPVTLRQALTRSLNVPTVKLAQQVGFDSVAVFARQFGFGFGEPLHPYPSMALGTFDVTLLELAQAYAVLANGGVATPLRAVTAVKRDGALREPPSDPGRPILRPEVAFLITSALESALTEGTGASARARGFRLPAAGKTGTSDDDSWFVGYTPELLCAVWVGLDDSSPLHLTGAQGALPIWTLFMTKAQRLGYLSGAAFSPPQNIVAVWIDPKTGLLASDRCEEVRTEYYVRGTEPTRACSHYDEAHLANLLLEPGAKETPREKKGGFWGWLKRIFR</sequence>
<evidence type="ECO:0000256" key="2">
    <source>
        <dbReference type="ARBA" id="ARBA00007739"/>
    </source>
</evidence>
<dbReference type="SUPFAM" id="SSF56601">
    <property type="entry name" value="beta-lactamase/transpeptidase-like"/>
    <property type="match status" value="1"/>
</dbReference>
<evidence type="ECO:0000256" key="8">
    <source>
        <dbReference type="ARBA" id="ARBA00022960"/>
    </source>
</evidence>
<feature type="domain" description="Penicillin-binding protein transpeptidase" evidence="15">
    <location>
        <begin position="472"/>
        <end position="716"/>
    </location>
</feature>
<comment type="similarity">
    <text evidence="1">In the C-terminal section; belongs to the transpeptidase family.</text>
</comment>
<keyword evidence="14" id="KW-0472">Membrane</keyword>
<organism evidence="17 18">
    <name type="scientific">Handelsmanbacteria sp. (strain RIFCSPLOWO2_12_FULL_64_10)</name>
    <dbReference type="NCBI Taxonomy" id="1817868"/>
    <lineage>
        <taxon>Bacteria</taxon>
        <taxon>Candidatus Handelsmaniibacteriota</taxon>
    </lineage>
</organism>
<dbReference type="GO" id="GO:0030288">
    <property type="term" value="C:outer membrane-bounded periplasmic space"/>
    <property type="evidence" value="ECO:0007669"/>
    <property type="project" value="TreeGrafter"/>
</dbReference>
<comment type="caution">
    <text evidence="17">The sequence shown here is derived from an EMBL/GenBank/DDBJ whole genome shotgun (WGS) entry which is preliminary data.</text>
</comment>
<dbReference type="PANTHER" id="PTHR32282">
    <property type="entry name" value="BINDING PROTEIN TRANSPEPTIDASE, PUTATIVE-RELATED"/>
    <property type="match status" value="1"/>
</dbReference>
<dbReference type="SUPFAM" id="SSF53955">
    <property type="entry name" value="Lysozyme-like"/>
    <property type="match status" value="1"/>
</dbReference>
<dbReference type="GO" id="GO:0006508">
    <property type="term" value="P:proteolysis"/>
    <property type="evidence" value="ECO:0007669"/>
    <property type="project" value="UniProtKB-KW"/>
</dbReference>
<gene>
    <name evidence="17" type="ORF">A3F84_00915</name>
</gene>
<evidence type="ECO:0000256" key="5">
    <source>
        <dbReference type="ARBA" id="ARBA00022676"/>
    </source>
</evidence>
<dbReference type="NCBIfam" id="TIGR02074">
    <property type="entry name" value="PBP_1a_fam"/>
    <property type="match status" value="1"/>
</dbReference>
<comment type="catalytic activity">
    <reaction evidence="12">
        <text>Preferential cleavage: (Ac)2-L-Lys-D-Ala-|-D-Ala. Also transpeptidation of peptidyl-alanyl moieties that are N-acyl substituents of D-alanine.</text>
        <dbReference type="EC" id="3.4.16.4"/>
    </reaction>
</comment>
<keyword evidence="9" id="KW-0573">Peptidoglycan synthesis</keyword>
<dbReference type="InterPro" id="IPR001264">
    <property type="entry name" value="Glyco_trans_51"/>
</dbReference>
<dbReference type="GO" id="GO:0071555">
    <property type="term" value="P:cell wall organization"/>
    <property type="evidence" value="ECO:0007669"/>
    <property type="project" value="UniProtKB-KW"/>
</dbReference>
<dbReference type="FunFam" id="1.10.3810.10:FF:000001">
    <property type="entry name" value="Penicillin-binding protein 1A"/>
    <property type="match status" value="1"/>
</dbReference>
<protein>
    <submittedName>
        <fullName evidence="17">Uncharacterized protein</fullName>
    </submittedName>
</protein>
<reference evidence="17 18" key="1">
    <citation type="journal article" date="2016" name="Nat. Commun.">
        <title>Thousands of microbial genomes shed light on interconnected biogeochemical processes in an aquifer system.</title>
        <authorList>
            <person name="Anantharaman K."/>
            <person name="Brown C.T."/>
            <person name="Hug L.A."/>
            <person name="Sharon I."/>
            <person name="Castelle C.J."/>
            <person name="Probst A.J."/>
            <person name="Thomas B.C."/>
            <person name="Singh A."/>
            <person name="Wilkins M.J."/>
            <person name="Karaoz U."/>
            <person name="Brodie E.L."/>
            <person name="Williams K.H."/>
            <person name="Hubbard S.S."/>
            <person name="Banfield J.F."/>
        </authorList>
    </citation>
    <scope>NUCLEOTIDE SEQUENCE [LARGE SCALE GENOMIC DNA]</scope>
    <source>
        <strain evidence="18">RIFCSPLOWO2_12_FULL_64_10</strain>
    </source>
</reference>
<evidence type="ECO:0000256" key="3">
    <source>
        <dbReference type="ARBA" id="ARBA00022645"/>
    </source>
</evidence>
<name>A0A1F6C5J0_HANXR</name>
<dbReference type="GO" id="GO:0008658">
    <property type="term" value="F:penicillin binding"/>
    <property type="evidence" value="ECO:0007669"/>
    <property type="project" value="InterPro"/>
</dbReference>
<dbReference type="InterPro" id="IPR012338">
    <property type="entry name" value="Beta-lactam/transpept-like"/>
</dbReference>
<evidence type="ECO:0000256" key="9">
    <source>
        <dbReference type="ARBA" id="ARBA00022984"/>
    </source>
</evidence>
<dbReference type="Gene3D" id="3.40.710.10">
    <property type="entry name" value="DD-peptidase/beta-lactamase superfamily"/>
    <property type="match status" value="1"/>
</dbReference>